<dbReference type="Proteomes" id="UP000000557">
    <property type="component" value="Chromosome"/>
</dbReference>
<dbReference type="OrthoDB" id="9788517at2"/>
<dbReference type="PROSITE" id="PS00903">
    <property type="entry name" value="CYT_DCMP_DEAMINASES_1"/>
    <property type="match status" value="1"/>
</dbReference>
<dbReference type="PROSITE" id="PS51747">
    <property type="entry name" value="CYT_DCMP_DEAMINASES_2"/>
    <property type="match status" value="1"/>
</dbReference>
<evidence type="ECO:0000256" key="2">
    <source>
        <dbReference type="ARBA" id="ARBA00022833"/>
    </source>
</evidence>
<evidence type="ECO:0000313" key="4">
    <source>
        <dbReference type="EMBL" id="BAC89703.1"/>
    </source>
</evidence>
<dbReference type="FunFam" id="3.40.140.10:FF:000051">
    <property type="entry name" value="Nucleoside deaminase"/>
    <property type="match status" value="1"/>
</dbReference>
<evidence type="ECO:0000259" key="3">
    <source>
        <dbReference type="PROSITE" id="PS51747"/>
    </source>
</evidence>
<dbReference type="Gene3D" id="3.40.140.10">
    <property type="entry name" value="Cytidine Deaminase, domain 2"/>
    <property type="match status" value="1"/>
</dbReference>
<dbReference type="InterPro" id="IPR016192">
    <property type="entry name" value="APOBEC/CMP_deaminase_Zn-bd"/>
</dbReference>
<reference evidence="4 5" key="2">
    <citation type="journal article" date="2003" name="DNA Res.">
        <title>Complete genome structure of Gloeobacter violaceus PCC 7421, a cyanobacterium that lacks thylakoids (supplement).</title>
        <authorList>
            <person name="Nakamura Y."/>
            <person name="Kaneko T."/>
            <person name="Sato S."/>
            <person name="Mimuro M."/>
            <person name="Miyashita H."/>
            <person name="Tsuchiya T."/>
            <person name="Sasamoto S."/>
            <person name="Watanabe A."/>
            <person name="Kawashima K."/>
            <person name="Kishida Y."/>
            <person name="Kiyokawa C."/>
            <person name="Kohara M."/>
            <person name="Matsumoto M."/>
            <person name="Matsuno A."/>
            <person name="Nakazaki N."/>
            <person name="Shimpo S."/>
            <person name="Takeuchi C."/>
            <person name="Yamada M."/>
            <person name="Tabata S."/>
        </authorList>
    </citation>
    <scope>NUCLEOTIDE SEQUENCE [LARGE SCALE GENOMIC DNA]</scope>
    <source>
        <strain evidence="5">ATCC 29082 / PCC 7421</strain>
    </source>
</reference>
<dbReference type="PANTHER" id="PTHR11079:SF179">
    <property type="entry name" value="TRNA(ADENINE(34)) DEAMINASE, CHLOROPLASTIC"/>
    <property type="match status" value="1"/>
</dbReference>
<dbReference type="EMBL" id="BA000045">
    <property type="protein sequence ID" value="BAC89703.1"/>
    <property type="molecule type" value="Genomic_DNA"/>
</dbReference>
<accession>Q7NJS0</accession>
<dbReference type="CDD" id="cd01285">
    <property type="entry name" value="nucleoside_deaminase"/>
    <property type="match status" value="1"/>
</dbReference>
<dbReference type="STRING" id="251221.gene:10759254"/>
<dbReference type="Pfam" id="PF00383">
    <property type="entry name" value="dCMP_cyt_deam_1"/>
    <property type="match status" value="1"/>
</dbReference>
<keyword evidence="2" id="KW-0862">Zinc</keyword>
<dbReference type="PANTHER" id="PTHR11079">
    <property type="entry name" value="CYTOSINE DEAMINASE FAMILY MEMBER"/>
    <property type="match status" value="1"/>
</dbReference>
<dbReference type="EnsemblBacteria" id="BAC89703">
    <property type="protein sequence ID" value="BAC89703"/>
    <property type="gene ID" value="BAC89703"/>
</dbReference>
<proteinExistence type="predicted"/>
<protein>
    <submittedName>
        <fullName evidence="4">Gll1762 protein</fullName>
    </submittedName>
</protein>
<dbReference type="GO" id="GO:0008270">
    <property type="term" value="F:zinc ion binding"/>
    <property type="evidence" value="ECO:0007669"/>
    <property type="project" value="InterPro"/>
</dbReference>
<evidence type="ECO:0000313" key="5">
    <source>
        <dbReference type="Proteomes" id="UP000000557"/>
    </source>
</evidence>
<dbReference type="SUPFAM" id="SSF53927">
    <property type="entry name" value="Cytidine deaminase-like"/>
    <property type="match status" value="1"/>
</dbReference>
<dbReference type="HOGENOM" id="CLU_1608131_0_0_3"/>
<name>Q7NJS0_GLOVI</name>
<dbReference type="RefSeq" id="WP_011141760.1">
    <property type="nucleotide sequence ID" value="NC_005125.1"/>
</dbReference>
<dbReference type="GO" id="GO:0016787">
    <property type="term" value="F:hydrolase activity"/>
    <property type="evidence" value="ECO:0007669"/>
    <property type="project" value="InterPro"/>
</dbReference>
<dbReference type="eggNOG" id="COG0590">
    <property type="taxonomic scope" value="Bacteria"/>
</dbReference>
<dbReference type="InParanoid" id="Q7NJS0"/>
<dbReference type="InterPro" id="IPR016193">
    <property type="entry name" value="Cytidine_deaminase-like"/>
</dbReference>
<keyword evidence="5" id="KW-1185">Reference proteome</keyword>
<dbReference type="AlphaFoldDB" id="Q7NJS0"/>
<sequence>MAESLRIAAMGIGLPTEYDIDCIDMVIAEANAAVDEGKAGVGAMLTWRGKVLALEHNQYAETHDVTAHGEMSILRAQAERLDGMSDEDKKDLCMYVTLEPCLMCLSAMSLVGIPRVVYAALSEDANIEQALLEGATARNVNDALVRGPLELVPGVRREEGIKLLERMDMRRGDPDSGVGHTD</sequence>
<gene>
    <name evidence="4" type="ordered locus">gll1762</name>
</gene>
<reference evidence="4 5" key="1">
    <citation type="journal article" date="2003" name="DNA Res.">
        <title>Complete genome structure of Gloeobacter violaceus PCC 7421, a cyanobacterium that lacks thylakoids.</title>
        <authorList>
            <person name="Nakamura Y."/>
            <person name="Kaneko T."/>
            <person name="Sato S."/>
            <person name="Mimuro M."/>
            <person name="Miyashita H."/>
            <person name="Tsuchiya T."/>
            <person name="Sasamoto S."/>
            <person name="Watanabe A."/>
            <person name="Kawashima K."/>
            <person name="Kishida Y."/>
            <person name="Kiyokawa C."/>
            <person name="Kohara M."/>
            <person name="Matsumoto M."/>
            <person name="Matsuno A."/>
            <person name="Nakazaki N."/>
            <person name="Shimpo S."/>
            <person name="Takeuchi C."/>
            <person name="Yamada M."/>
            <person name="Tabata S."/>
        </authorList>
    </citation>
    <scope>NUCLEOTIDE SEQUENCE [LARGE SCALE GENOMIC DNA]</scope>
    <source>
        <strain evidence="5">ATCC 29082 / PCC 7421</strain>
    </source>
</reference>
<evidence type="ECO:0000256" key="1">
    <source>
        <dbReference type="ARBA" id="ARBA00022723"/>
    </source>
</evidence>
<dbReference type="InterPro" id="IPR002125">
    <property type="entry name" value="CMP_dCMP_dom"/>
</dbReference>
<keyword evidence="1" id="KW-0479">Metal-binding</keyword>
<dbReference type="PhylomeDB" id="Q7NJS0"/>
<organism evidence="4 5">
    <name type="scientific">Gloeobacter violaceus (strain ATCC 29082 / PCC 7421)</name>
    <dbReference type="NCBI Taxonomy" id="251221"/>
    <lineage>
        <taxon>Bacteria</taxon>
        <taxon>Bacillati</taxon>
        <taxon>Cyanobacteriota</taxon>
        <taxon>Cyanophyceae</taxon>
        <taxon>Gloeobacterales</taxon>
        <taxon>Gloeobacteraceae</taxon>
        <taxon>Gloeobacter</taxon>
    </lineage>
</organism>
<dbReference type="KEGG" id="gvi:gll1762"/>
<feature type="domain" description="CMP/dCMP-type deaminase" evidence="3">
    <location>
        <begin position="17"/>
        <end position="138"/>
    </location>
</feature>